<organism evidence="2 3">
    <name type="scientific">Plebeiibacterium marinum</name>
    <dbReference type="NCBI Taxonomy" id="2992111"/>
    <lineage>
        <taxon>Bacteria</taxon>
        <taxon>Pseudomonadati</taxon>
        <taxon>Bacteroidota</taxon>
        <taxon>Bacteroidia</taxon>
        <taxon>Marinilabiliales</taxon>
        <taxon>Marinilabiliaceae</taxon>
        <taxon>Plebeiibacterium</taxon>
    </lineage>
</organism>
<dbReference type="Proteomes" id="UP001207408">
    <property type="component" value="Unassembled WGS sequence"/>
</dbReference>
<dbReference type="SUPFAM" id="SSF53146">
    <property type="entry name" value="Nitrogenase accessory factor-like"/>
    <property type="match status" value="1"/>
</dbReference>
<gene>
    <name evidence="2" type="ORF">OM074_13845</name>
</gene>
<feature type="domain" description="Dinitrogenase iron-molybdenum cofactor biosynthesis" evidence="1">
    <location>
        <begin position="16"/>
        <end position="104"/>
    </location>
</feature>
<sequence length="105" mass="11653">MKTIITSSGNITTAVFDKRFGRAAWFCIYDEQTGEAEFIENVNLNASNGAGTKAAEKAIELNVKKIISGDFGPKAKELLDKFEIQMVILQDDNLTIENIIKKLKN</sequence>
<evidence type="ECO:0000313" key="2">
    <source>
        <dbReference type="EMBL" id="MCW3806714.1"/>
    </source>
</evidence>
<dbReference type="PANTHER" id="PTHR42983">
    <property type="entry name" value="DINITROGENASE IRON-MOLYBDENUM COFACTOR PROTEIN-RELATED"/>
    <property type="match status" value="1"/>
</dbReference>
<evidence type="ECO:0000313" key="3">
    <source>
        <dbReference type="Proteomes" id="UP001207408"/>
    </source>
</evidence>
<protein>
    <submittedName>
        <fullName evidence="2">Dinitrogenase iron-molybdenum cofactor biosynthesis protein</fullName>
    </submittedName>
</protein>
<dbReference type="InterPro" id="IPR036105">
    <property type="entry name" value="DiNase_FeMo-co_biosyn_sf"/>
</dbReference>
<dbReference type="Gene3D" id="3.30.420.130">
    <property type="entry name" value="Dinitrogenase iron-molybdenum cofactor biosynthesis domain"/>
    <property type="match status" value="1"/>
</dbReference>
<dbReference type="PANTHER" id="PTHR42983:SF1">
    <property type="entry name" value="IRON-MOLYBDENUM PROTEIN"/>
    <property type="match status" value="1"/>
</dbReference>
<dbReference type="InterPro" id="IPR003731">
    <property type="entry name" value="Di-Nase_FeMo-co_biosynth"/>
</dbReference>
<evidence type="ECO:0000259" key="1">
    <source>
        <dbReference type="Pfam" id="PF02579"/>
    </source>
</evidence>
<dbReference type="EMBL" id="JAPDPI010000028">
    <property type="protein sequence ID" value="MCW3806714.1"/>
    <property type="molecule type" value="Genomic_DNA"/>
</dbReference>
<proteinExistence type="predicted"/>
<comment type="caution">
    <text evidence="2">The sequence shown here is derived from an EMBL/GenBank/DDBJ whole genome shotgun (WGS) entry which is preliminary data.</text>
</comment>
<keyword evidence="3" id="KW-1185">Reference proteome</keyword>
<name>A0AAE3MFR9_9BACT</name>
<dbReference type="RefSeq" id="WP_301200402.1">
    <property type="nucleotide sequence ID" value="NZ_JAPDPI010000028.1"/>
</dbReference>
<dbReference type="AlphaFoldDB" id="A0AAE3MFR9"/>
<reference evidence="2" key="1">
    <citation type="submission" date="2022-10" db="EMBL/GenBank/DDBJ databases">
        <authorList>
            <person name="Yu W.X."/>
        </authorList>
    </citation>
    <scope>NUCLEOTIDE SEQUENCE</scope>
    <source>
        <strain evidence="2">D04</strain>
    </source>
</reference>
<dbReference type="Pfam" id="PF02579">
    <property type="entry name" value="Nitro_FeMo-Co"/>
    <property type="match status" value="1"/>
</dbReference>
<accession>A0AAE3MFR9</accession>